<keyword evidence="2 6" id="KW-0812">Transmembrane</keyword>
<feature type="transmembrane region" description="Helical" evidence="6">
    <location>
        <begin position="12"/>
        <end position="35"/>
    </location>
</feature>
<feature type="transmembrane region" description="Helical" evidence="6">
    <location>
        <begin position="337"/>
        <end position="355"/>
    </location>
</feature>
<dbReference type="InterPro" id="IPR010658">
    <property type="entry name" value="Nodulin-like"/>
</dbReference>
<feature type="domain" description="Nodulin-like" evidence="7">
    <location>
        <begin position="12"/>
        <end position="257"/>
    </location>
</feature>
<evidence type="ECO:0000313" key="10">
    <source>
        <dbReference type="Proteomes" id="UP001630127"/>
    </source>
</evidence>
<dbReference type="GO" id="GO:0016020">
    <property type="term" value="C:membrane"/>
    <property type="evidence" value="ECO:0007669"/>
    <property type="project" value="UniProtKB-SubCell"/>
</dbReference>
<reference evidence="9 10" key="1">
    <citation type="submission" date="2024-11" db="EMBL/GenBank/DDBJ databases">
        <title>A near-complete genome assembly of Cinchona calisaya.</title>
        <authorList>
            <person name="Lian D.C."/>
            <person name="Zhao X.W."/>
            <person name="Wei L."/>
        </authorList>
    </citation>
    <scope>NUCLEOTIDE SEQUENCE [LARGE SCALE GENOMIC DNA]</scope>
    <source>
        <tissue evidence="9">Nenye</tissue>
    </source>
</reference>
<keyword evidence="4 6" id="KW-0472">Membrane</keyword>
<evidence type="ECO:0000313" key="9">
    <source>
        <dbReference type="EMBL" id="KAL3531986.1"/>
    </source>
</evidence>
<dbReference type="CDD" id="cd17354">
    <property type="entry name" value="MFS_Mch1p_like"/>
    <property type="match status" value="1"/>
</dbReference>
<dbReference type="InterPro" id="IPR056555">
    <property type="entry name" value="NFD4_C"/>
</dbReference>
<dbReference type="SUPFAM" id="SSF103473">
    <property type="entry name" value="MFS general substrate transporter"/>
    <property type="match status" value="1"/>
</dbReference>
<feature type="transmembrane region" description="Helical" evidence="6">
    <location>
        <begin position="240"/>
        <end position="258"/>
    </location>
</feature>
<dbReference type="PANTHER" id="PTHR21576">
    <property type="entry name" value="UNCHARACTERIZED NODULIN-LIKE PROTEIN"/>
    <property type="match status" value="1"/>
</dbReference>
<evidence type="ECO:0000256" key="6">
    <source>
        <dbReference type="SAM" id="Phobius"/>
    </source>
</evidence>
<dbReference type="AlphaFoldDB" id="A0ABD3ALE9"/>
<feature type="transmembrane region" description="Helical" evidence="6">
    <location>
        <begin position="461"/>
        <end position="480"/>
    </location>
</feature>
<evidence type="ECO:0000256" key="2">
    <source>
        <dbReference type="ARBA" id="ARBA00022692"/>
    </source>
</evidence>
<evidence type="ECO:0008006" key="11">
    <source>
        <dbReference type="Google" id="ProtNLM"/>
    </source>
</evidence>
<feature type="transmembrane region" description="Helical" evidence="6">
    <location>
        <begin position="207"/>
        <end position="228"/>
    </location>
</feature>
<proteinExistence type="inferred from homology"/>
<evidence type="ECO:0000256" key="4">
    <source>
        <dbReference type="ARBA" id="ARBA00023136"/>
    </source>
</evidence>
<comment type="subcellular location">
    <subcellularLocation>
        <location evidence="1">Membrane</location>
        <topology evidence="1">Multi-pass membrane protein</topology>
    </subcellularLocation>
</comment>
<feature type="domain" description="NFD4 C-terminal" evidence="8">
    <location>
        <begin position="345"/>
        <end position="547"/>
    </location>
</feature>
<feature type="transmembrane region" description="Helical" evidence="6">
    <location>
        <begin position="77"/>
        <end position="98"/>
    </location>
</feature>
<protein>
    <recommendedName>
        <fullName evidence="11">Nodulin-like domain-containing protein</fullName>
    </recommendedName>
</protein>
<evidence type="ECO:0000256" key="5">
    <source>
        <dbReference type="ARBA" id="ARBA00044504"/>
    </source>
</evidence>
<feature type="transmembrane region" description="Helical" evidence="6">
    <location>
        <begin position="520"/>
        <end position="541"/>
    </location>
</feature>
<feature type="transmembrane region" description="Helical" evidence="6">
    <location>
        <begin position="406"/>
        <end position="425"/>
    </location>
</feature>
<organism evidence="9 10">
    <name type="scientific">Cinchona calisaya</name>
    <dbReference type="NCBI Taxonomy" id="153742"/>
    <lineage>
        <taxon>Eukaryota</taxon>
        <taxon>Viridiplantae</taxon>
        <taxon>Streptophyta</taxon>
        <taxon>Embryophyta</taxon>
        <taxon>Tracheophyta</taxon>
        <taxon>Spermatophyta</taxon>
        <taxon>Magnoliopsida</taxon>
        <taxon>eudicotyledons</taxon>
        <taxon>Gunneridae</taxon>
        <taxon>Pentapetalae</taxon>
        <taxon>asterids</taxon>
        <taxon>lamiids</taxon>
        <taxon>Gentianales</taxon>
        <taxon>Rubiaceae</taxon>
        <taxon>Cinchonoideae</taxon>
        <taxon>Cinchoneae</taxon>
        <taxon>Cinchona</taxon>
    </lineage>
</organism>
<dbReference type="PANTHER" id="PTHR21576:SF122">
    <property type="entry name" value="MFS TRANSPORTER"/>
    <property type="match status" value="1"/>
</dbReference>
<dbReference type="InterPro" id="IPR036259">
    <property type="entry name" value="MFS_trans_sf"/>
</dbReference>
<evidence type="ECO:0000259" key="7">
    <source>
        <dbReference type="Pfam" id="PF06813"/>
    </source>
</evidence>
<evidence type="ECO:0000256" key="3">
    <source>
        <dbReference type="ARBA" id="ARBA00022989"/>
    </source>
</evidence>
<sequence length="569" mass="62607">MRSFGLHLLRSRWFTLFASLLIMSVNGAGYLFGVYSNDIKSTLGYDQTTLNMVGFFKDLGSNLGIISGLINEVCPPWVVLAVGAVMNFFGYFMIWLAVTGRSAKPHVWQMCLYIFIGADSQAFAHTGSLITTVMNFPESRGIVLGLLKGFVGLSSAIMTQFYHALNGNDTKSIILLVAWLPAAVSVVFLPIIRLMKVVKQIKNELRVFYSVLYISLGLAGFLLVIIIIQNRLTFSRKEYIACAVAVLILVFSPLLVVAKEEFSSWKSKKLSLQNSIHDNSHVKVEALPETKETIAMQAEAVTTHSVKKTIACLQNAFHPPEIGEDYTILQALFSIDLLILLVSTSCGIGGTLTAIDNLGQIGKSLGYPTNSITTFVSLVSIWNYLGRVAAGFSSEFFLTKYKFPRSLMLTFVLLLACVGHMLIAFGVPNSLYIASVIIGFCVGSQWTLLFAIISEIFGLKYYSTLFQFGAVGSPIGAYVLNVKVAGHLYDREAMKQMAGKGLTRQAGQDLTCSGVGCYKLSFIIITAATLFSCVISLILVFRTKEFYEGDIYRKFQRESRGRQDEDGCG</sequence>
<comment type="similarity">
    <text evidence="5">Belongs to the major facilitator superfamily. Phosphate:H(+) symporter (TC 2.A.1.9) family.</text>
</comment>
<dbReference type="Pfam" id="PF23262">
    <property type="entry name" value="NFD4_C"/>
    <property type="match status" value="1"/>
</dbReference>
<feature type="transmembrane region" description="Helical" evidence="6">
    <location>
        <begin position="142"/>
        <end position="161"/>
    </location>
</feature>
<feature type="transmembrane region" description="Helical" evidence="6">
    <location>
        <begin position="431"/>
        <end position="454"/>
    </location>
</feature>
<dbReference type="EMBL" id="JBJUIK010000003">
    <property type="protein sequence ID" value="KAL3531986.1"/>
    <property type="molecule type" value="Genomic_DNA"/>
</dbReference>
<accession>A0ABD3ALE9</accession>
<gene>
    <name evidence="9" type="ORF">ACH5RR_005507</name>
</gene>
<evidence type="ECO:0000259" key="8">
    <source>
        <dbReference type="Pfam" id="PF23262"/>
    </source>
</evidence>
<name>A0ABD3ALE9_9GENT</name>
<comment type="caution">
    <text evidence="9">The sequence shown here is derived from an EMBL/GenBank/DDBJ whole genome shotgun (WGS) entry which is preliminary data.</text>
</comment>
<keyword evidence="3 6" id="KW-1133">Transmembrane helix</keyword>
<feature type="transmembrane region" description="Helical" evidence="6">
    <location>
        <begin position="173"/>
        <end position="195"/>
    </location>
</feature>
<dbReference type="Gene3D" id="1.20.1250.20">
    <property type="entry name" value="MFS general substrate transporter like domains"/>
    <property type="match status" value="1"/>
</dbReference>
<evidence type="ECO:0000256" key="1">
    <source>
        <dbReference type="ARBA" id="ARBA00004141"/>
    </source>
</evidence>
<feature type="transmembrane region" description="Helical" evidence="6">
    <location>
        <begin position="367"/>
        <end position="385"/>
    </location>
</feature>
<dbReference type="Proteomes" id="UP001630127">
    <property type="component" value="Unassembled WGS sequence"/>
</dbReference>
<keyword evidence="10" id="KW-1185">Reference proteome</keyword>
<dbReference type="Pfam" id="PF06813">
    <property type="entry name" value="Nodulin-like"/>
    <property type="match status" value="1"/>
</dbReference>